<reference evidence="1" key="1">
    <citation type="journal article" date="2021" name="Proc. Natl. Acad. Sci. U.S.A.">
        <title>A Catalog of Tens of Thousands of Viruses from Human Metagenomes Reveals Hidden Associations with Chronic Diseases.</title>
        <authorList>
            <person name="Tisza M.J."/>
            <person name="Buck C.B."/>
        </authorList>
    </citation>
    <scope>NUCLEOTIDE SEQUENCE</scope>
    <source>
        <strain evidence="1">CtkmP13</strain>
    </source>
</reference>
<proteinExistence type="predicted"/>
<evidence type="ECO:0000313" key="1">
    <source>
        <dbReference type="EMBL" id="DAF58610.1"/>
    </source>
</evidence>
<name>A0A8S5T761_9CAUD</name>
<dbReference type="EMBL" id="BK032757">
    <property type="protein sequence ID" value="DAF58610.1"/>
    <property type="molecule type" value="Genomic_DNA"/>
</dbReference>
<protein>
    <submittedName>
        <fullName evidence="1">Uncharacterized protein</fullName>
    </submittedName>
</protein>
<organism evidence="1">
    <name type="scientific">Siphoviridae sp. ctkmP13</name>
    <dbReference type="NCBI Taxonomy" id="2827925"/>
    <lineage>
        <taxon>Viruses</taxon>
        <taxon>Duplodnaviria</taxon>
        <taxon>Heunggongvirae</taxon>
        <taxon>Uroviricota</taxon>
        <taxon>Caudoviricetes</taxon>
    </lineage>
</organism>
<accession>A0A8S5T761</accession>
<sequence length="55" mass="6561">MDPIKRLLKLMDWQDANRTLKVEEKAELMKLSDNEFEDKLHQMALDFKNDGVIRV</sequence>